<dbReference type="Proteomes" id="UP001224775">
    <property type="component" value="Unassembled WGS sequence"/>
</dbReference>
<keyword evidence="3" id="KW-1185">Reference proteome</keyword>
<sequence length="390" mass="42103">MAKRGYLYHILLLTALGAYVFDVVQEGVELTTIAAAKKANLRKRQLMDERFLAVTKSTWPDCVNLKMSAEACKDFIDNEIYTLFTERDQYIRSVIIGKRLKTDQSYNAVTIMMNDNDMVEGRDGNGMVYYDFLWDGSGELATAEQQSQLTPIAAMEPTASLSPLGIDPESVETIPPSDPYLPDESTPTDDAVAVAADDVVTTDDDVVLEEPLVVFDEVITGVTGSTVDEFMTATPLPEEEGGGTTTAPIAGGVLTDGTAENTPEGDAKIEAALASLPPGGVTVEVAGERTIDPIDCAGLTGENCCLLIKLKIRDSDVNGNAIQCSLNYVASSTKKKYWQNLRGKKVHIFSNHNGIVSKTPQIVGDWPKGIVGVEFESWLLEGGSPPLILQ</sequence>
<comment type="caution">
    <text evidence="2">The sequence shown here is derived from an EMBL/GenBank/DDBJ whole genome shotgun (WGS) entry which is preliminary data.</text>
</comment>
<evidence type="ECO:0000313" key="3">
    <source>
        <dbReference type="Proteomes" id="UP001224775"/>
    </source>
</evidence>
<name>A0AAD8XZK3_9STRA</name>
<feature type="signal peptide" evidence="1">
    <location>
        <begin position="1"/>
        <end position="25"/>
    </location>
</feature>
<keyword evidence="1" id="KW-0732">Signal</keyword>
<proteinExistence type="predicted"/>
<accession>A0AAD8XZK3</accession>
<dbReference type="AlphaFoldDB" id="A0AAD8XZK3"/>
<feature type="chain" id="PRO_5041995312" evidence="1">
    <location>
        <begin position="26"/>
        <end position="390"/>
    </location>
</feature>
<dbReference type="EMBL" id="JATAAI010000029">
    <property type="protein sequence ID" value="KAK1736265.1"/>
    <property type="molecule type" value="Genomic_DNA"/>
</dbReference>
<organism evidence="2 3">
    <name type="scientific">Skeletonema marinoi</name>
    <dbReference type="NCBI Taxonomy" id="267567"/>
    <lineage>
        <taxon>Eukaryota</taxon>
        <taxon>Sar</taxon>
        <taxon>Stramenopiles</taxon>
        <taxon>Ochrophyta</taxon>
        <taxon>Bacillariophyta</taxon>
        <taxon>Coscinodiscophyceae</taxon>
        <taxon>Thalassiosirophycidae</taxon>
        <taxon>Thalassiosirales</taxon>
        <taxon>Skeletonemataceae</taxon>
        <taxon>Skeletonema</taxon>
        <taxon>Skeletonema marinoi-dohrnii complex</taxon>
    </lineage>
</organism>
<evidence type="ECO:0000256" key="1">
    <source>
        <dbReference type="SAM" id="SignalP"/>
    </source>
</evidence>
<protein>
    <submittedName>
        <fullName evidence="2">Uncharacterized protein</fullName>
    </submittedName>
</protein>
<reference evidence="2" key="1">
    <citation type="submission" date="2023-06" db="EMBL/GenBank/DDBJ databases">
        <title>Survivors Of The Sea: Transcriptome response of Skeletonema marinoi to long-term dormancy.</title>
        <authorList>
            <person name="Pinder M.I.M."/>
            <person name="Kourtchenko O."/>
            <person name="Robertson E.K."/>
            <person name="Larsson T."/>
            <person name="Maumus F."/>
            <person name="Osuna-Cruz C.M."/>
            <person name="Vancaester E."/>
            <person name="Stenow R."/>
            <person name="Vandepoele K."/>
            <person name="Ploug H."/>
            <person name="Bruchert V."/>
            <person name="Godhe A."/>
            <person name="Topel M."/>
        </authorList>
    </citation>
    <scope>NUCLEOTIDE SEQUENCE</scope>
    <source>
        <strain evidence="2">R05AC</strain>
    </source>
</reference>
<evidence type="ECO:0000313" key="2">
    <source>
        <dbReference type="EMBL" id="KAK1736265.1"/>
    </source>
</evidence>
<gene>
    <name evidence="2" type="ORF">QTG54_012865</name>
</gene>